<evidence type="ECO:0000256" key="5">
    <source>
        <dbReference type="ARBA" id="ARBA00023004"/>
    </source>
</evidence>
<dbReference type="PROSITE" id="PS51296">
    <property type="entry name" value="RIESKE"/>
    <property type="match status" value="1"/>
</dbReference>
<proteinExistence type="predicted"/>
<accession>A0A327JHQ5</accession>
<dbReference type="GO" id="GO:0005506">
    <property type="term" value="F:iron ion binding"/>
    <property type="evidence" value="ECO:0007669"/>
    <property type="project" value="InterPro"/>
</dbReference>
<dbReference type="Gene3D" id="2.102.10.10">
    <property type="entry name" value="Rieske [2Fe-2S] iron-sulphur domain"/>
    <property type="match status" value="1"/>
</dbReference>
<organism evidence="8 9">
    <name type="scientific">Rhodobium orientis</name>
    <dbReference type="NCBI Taxonomy" id="34017"/>
    <lineage>
        <taxon>Bacteria</taxon>
        <taxon>Pseudomonadati</taxon>
        <taxon>Pseudomonadota</taxon>
        <taxon>Alphaproteobacteria</taxon>
        <taxon>Hyphomicrobiales</taxon>
        <taxon>Rhodobiaceae</taxon>
        <taxon>Rhodobium</taxon>
    </lineage>
</organism>
<dbReference type="InterPro" id="IPR036922">
    <property type="entry name" value="Rieske_2Fe-2S_sf"/>
</dbReference>
<evidence type="ECO:0000259" key="7">
    <source>
        <dbReference type="PROSITE" id="PS51296"/>
    </source>
</evidence>
<sequence>MTALLLDADSRTGLDAVRRPIETAAGLANGFYTDPCWFEAEKRTVFTDNWTAIAFDHDVAEPGMAVPVRFLGEPLLLVRDRQGTLRVFFNVCRHRGMVLIEAPTRLGSVIRCPYHAWCYNQDGTLRGTPHIGGPGCNKHEAVDPATLGLIEVRSHVFLGVVFVDFSGKAAAFEEANDALLRRWSEFAGRPLFSGGASASFSLDLAANWKLAVENYCESYHLPFVHPGLNSYSRLEDHYNIVEPGRFSGQGTLVYAPQLDAGGRRFSDFPGLSETWATAAEYVALYPNVLLGVHRDHVFAILLEPVAPDRTVERVEIFYADAAMTGPDRAAMRQAHGAMWREVFAEDIFVVEGMQKGRSARGFDGGRFSPVMDTATHGFHAFVAEALCDAA</sequence>
<dbReference type="PANTHER" id="PTHR43756">
    <property type="entry name" value="CHOLINE MONOOXYGENASE, CHLOROPLASTIC"/>
    <property type="match status" value="1"/>
</dbReference>
<dbReference type="GO" id="GO:0051537">
    <property type="term" value="F:2 iron, 2 sulfur cluster binding"/>
    <property type="evidence" value="ECO:0007669"/>
    <property type="project" value="UniProtKB-KW"/>
</dbReference>
<keyword evidence="2" id="KW-0001">2Fe-2S</keyword>
<name>A0A327JHQ5_9HYPH</name>
<dbReference type="SUPFAM" id="SSF50022">
    <property type="entry name" value="ISP domain"/>
    <property type="match status" value="1"/>
</dbReference>
<evidence type="ECO:0000256" key="6">
    <source>
        <dbReference type="ARBA" id="ARBA00023014"/>
    </source>
</evidence>
<dbReference type="GO" id="GO:0016491">
    <property type="term" value="F:oxidoreductase activity"/>
    <property type="evidence" value="ECO:0007669"/>
    <property type="project" value="UniProtKB-KW"/>
</dbReference>
<feature type="domain" description="Rieske" evidence="7">
    <location>
        <begin position="50"/>
        <end position="163"/>
    </location>
</feature>
<dbReference type="InterPro" id="IPR017941">
    <property type="entry name" value="Rieske_2Fe-2S"/>
</dbReference>
<dbReference type="OrthoDB" id="7456916at2"/>
<dbReference type="AlphaFoldDB" id="A0A327JHQ5"/>
<dbReference type="Pfam" id="PF00848">
    <property type="entry name" value="Ring_hydroxyl_A"/>
    <property type="match status" value="1"/>
</dbReference>
<dbReference type="Proteomes" id="UP000249299">
    <property type="component" value="Unassembled WGS sequence"/>
</dbReference>
<keyword evidence="3" id="KW-0479">Metal-binding</keyword>
<dbReference type="InterPro" id="IPR001663">
    <property type="entry name" value="Rng_hydr_dOase-A"/>
</dbReference>
<evidence type="ECO:0000256" key="2">
    <source>
        <dbReference type="ARBA" id="ARBA00022714"/>
    </source>
</evidence>
<dbReference type="Pfam" id="PF00355">
    <property type="entry name" value="Rieske"/>
    <property type="match status" value="1"/>
</dbReference>
<dbReference type="CDD" id="cd03469">
    <property type="entry name" value="Rieske_RO_Alpha_N"/>
    <property type="match status" value="1"/>
</dbReference>
<evidence type="ECO:0000313" key="9">
    <source>
        <dbReference type="Proteomes" id="UP000249299"/>
    </source>
</evidence>
<reference evidence="8 9" key="1">
    <citation type="submission" date="2017-07" db="EMBL/GenBank/DDBJ databases">
        <title>Draft Genome Sequences of Select Purple Nonsulfur Bacteria.</title>
        <authorList>
            <person name="Lasarre B."/>
            <person name="Mckinlay J.B."/>
        </authorList>
    </citation>
    <scope>NUCLEOTIDE SEQUENCE [LARGE SCALE GENOMIC DNA]</scope>
    <source>
        <strain evidence="8 9">DSM 11290</strain>
    </source>
</reference>
<evidence type="ECO:0000256" key="3">
    <source>
        <dbReference type="ARBA" id="ARBA00022723"/>
    </source>
</evidence>
<dbReference type="PRINTS" id="PR00090">
    <property type="entry name" value="RNGDIOXGNASE"/>
</dbReference>
<dbReference type="InterPro" id="IPR015879">
    <property type="entry name" value="Ring_hydroxy_dOase_asu_C_dom"/>
</dbReference>
<dbReference type="SUPFAM" id="SSF55961">
    <property type="entry name" value="Bet v1-like"/>
    <property type="match status" value="1"/>
</dbReference>
<gene>
    <name evidence="8" type="ORF">CH339_16260</name>
</gene>
<dbReference type="EMBL" id="NPEV01000039">
    <property type="protein sequence ID" value="RAI25927.1"/>
    <property type="molecule type" value="Genomic_DNA"/>
</dbReference>
<evidence type="ECO:0000256" key="4">
    <source>
        <dbReference type="ARBA" id="ARBA00023002"/>
    </source>
</evidence>
<dbReference type="CDD" id="cd00680">
    <property type="entry name" value="RHO_alpha_C"/>
    <property type="match status" value="1"/>
</dbReference>
<dbReference type="RefSeq" id="WP_111435477.1">
    <property type="nucleotide sequence ID" value="NZ_JACIGG010000003.1"/>
</dbReference>
<protein>
    <submittedName>
        <fullName evidence="8">(2Fe-2S)-binding protein</fullName>
    </submittedName>
</protein>
<comment type="caution">
    <text evidence="8">The sequence shown here is derived from an EMBL/GenBank/DDBJ whole genome shotgun (WGS) entry which is preliminary data.</text>
</comment>
<dbReference type="PANTHER" id="PTHR43756:SF5">
    <property type="entry name" value="CHOLINE MONOOXYGENASE, CHLOROPLASTIC"/>
    <property type="match status" value="1"/>
</dbReference>
<comment type="cofactor">
    <cofactor evidence="1">
        <name>Fe cation</name>
        <dbReference type="ChEBI" id="CHEBI:24875"/>
    </cofactor>
</comment>
<evidence type="ECO:0000256" key="1">
    <source>
        <dbReference type="ARBA" id="ARBA00001962"/>
    </source>
</evidence>
<keyword evidence="4" id="KW-0560">Oxidoreductase</keyword>
<keyword evidence="5" id="KW-0408">Iron</keyword>
<keyword evidence="6" id="KW-0411">Iron-sulfur</keyword>
<evidence type="ECO:0000313" key="8">
    <source>
        <dbReference type="EMBL" id="RAI25927.1"/>
    </source>
</evidence>
<keyword evidence="9" id="KW-1185">Reference proteome</keyword>
<dbReference type="Gene3D" id="3.90.380.10">
    <property type="entry name" value="Naphthalene 1,2-dioxygenase Alpha Subunit, Chain A, domain 1"/>
    <property type="match status" value="2"/>
</dbReference>